<dbReference type="AlphaFoldDB" id="A0A5J6WP23"/>
<dbReference type="InterPro" id="IPR037257">
    <property type="entry name" value="T2SS_E_N_sf"/>
</dbReference>
<dbReference type="InterPro" id="IPR001482">
    <property type="entry name" value="T2SS/T4SS_dom"/>
</dbReference>
<organism evidence="6 7">
    <name type="scientific">Moritella marina ATCC 15381</name>
    <dbReference type="NCBI Taxonomy" id="1202962"/>
    <lineage>
        <taxon>Bacteria</taxon>
        <taxon>Pseudomonadati</taxon>
        <taxon>Pseudomonadota</taxon>
        <taxon>Gammaproteobacteria</taxon>
        <taxon>Alteromonadales</taxon>
        <taxon>Moritellaceae</taxon>
        <taxon>Moritella</taxon>
    </lineage>
</organism>
<name>A0A5J6WP23_MORMI</name>
<evidence type="ECO:0000313" key="6">
    <source>
        <dbReference type="EMBL" id="QFI39737.1"/>
    </source>
</evidence>
<dbReference type="KEGG" id="mmaa:FR932_18935"/>
<evidence type="ECO:0000256" key="1">
    <source>
        <dbReference type="ARBA" id="ARBA00006611"/>
    </source>
</evidence>
<feature type="compositionally biased region" description="Polar residues" evidence="4">
    <location>
        <begin position="590"/>
        <end position="601"/>
    </location>
</feature>
<dbReference type="Pfam" id="PF05157">
    <property type="entry name" value="MshEN"/>
    <property type="match status" value="1"/>
</dbReference>
<dbReference type="InterPro" id="IPR003593">
    <property type="entry name" value="AAA+_ATPase"/>
</dbReference>
<dbReference type="PANTHER" id="PTHR30258">
    <property type="entry name" value="TYPE II SECRETION SYSTEM PROTEIN GSPE-RELATED"/>
    <property type="match status" value="1"/>
</dbReference>
<evidence type="ECO:0000256" key="2">
    <source>
        <dbReference type="ARBA" id="ARBA00022741"/>
    </source>
</evidence>
<dbReference type="FunFam" id="3.30.450.90:FF:000001">
    <property type="entry name" value="Type II secretion system ATPase GspE"/>
    <property type="match status" value="1"/>
</dbReference>
<dbReference type="PROSITE" id="PS00662">
    <property type="entry name" value="T2SP_E"/>
    <property type="match status" value="1"/>
</dbReference>
<reference evidence="6 7" key="1">
    <citation type="submission" date="2019-09" db="EMBL/GenBank/DDBJ databases">
        <title>Hybrid Assembly of the complete Genome of the Deep-Sea Bacterium Moritella marina from long Nanopore and Illumina reads.</title>
        <authorList>
            <person name="Magin S."/>
            <person name="Georgoulis A."/>
            <person name="Papadimitriou K."/>
            <person name="Iliakis G."/>
            <person name="Vorgias C.E."/>
        </authorList>
    </citation>
    <scope>NUCLEOTIDE SEQUENCE [LARGE SCALE GENOMIC DNA]</scope>
    <source>
        <strain evidence="6 7">MP-1</strain>
    </source>
</reference>
<keyword evidence="2" id="KW-0547">Nucleotide-binding</keyword>
<dbReference type="SMART" id="SM00382">
    <property type="entry name" value="AAA"/>
    <property type="match status" value="1"/>
</dbReference>
<dbReference type="OrthoDB" id="9804785at2"/>
<dbReference type="PANTHER" id="PTHR30258:SF29">
    <property type="entry name" value="MSHA PILUS ASSEMBLY ATPASE MSHE"/>
    <property type="match status" value="1"/>
</dbReference>
<dbReference type="GO" id="GO:0016887">
    <property type="term" value="F:ATP hydrolysis activity"/>
    <property type="evidence" value="ECO:0007669"/>
    <property type="project" value="TreeGrafter"/>
</dbReference>
<dbReference type="Gene3D" id="3.30.300.160">
    <property type="entry name" value="Type II secretion system, protein E, N-terminal domain"/>
    <property type="match status" value="1"/>
</dbReference>
<protein>
    <submittedName>
        <fullName evidence="6">MSHA biogenesis protein MshE</fullName>
    </submittedName>
</protein>
<keyword evidence="7" id="KW-1185">Reference proteome</keyword>
<accession>A0A5J6WP23</accession>
<proteinExistence type="inferred from homology"/>
<dbReference type="Gene3D" id="3.30.450.90">
    <property type="match status" value="1"/>
</dbReference>
<dbReference type="CDD" id="cd01129">
    <property type="entry name" value="PulE-GspE-like"/>
    <property type="match status" value="1"/>
</dbReference>
<keyword evidence="3" id="KW-0067">ATP-binding</keyword>
<sequence length="640" mass="70927">MAQLKLKQRLGDLLVGEGIISDEQLGLALKEQRSSGRKLGATLIYLGFITEEQLLNFLSQQLDIPFLNISTLSIDSQTVLKLPEVHARRHRALVVKADHDILTIALSDPADLNAVEAISSFLSAYQLEFAIVRESQLLPAYDRLYRRTKDIEAFAGQLEDEHRPAQEFDIFKDVDDASSEATVVKFLNSVFEDAVQIGASDIHIEPDEKALRIRLRVDGVLQENILNEVAIVPALVLRLKLMAGLDISEKRLPQDGRFNLKVRNQSIDIRMSTMPVQYGESVVMRLLNQDSGIFQLESTGMPSDLIKRLRGLIRRPHGMVLVTGPTGSGKTTSLYAALSELNEPGKKIITVEDPVEYRLPRISQVQVNPKIGLDFAHILRTCLRQDPDILLVGEMRDKETVEIGLRGALTGHMVLSTLHTNDAITCALRLMDMGAPGYLIGAALRAVVAQRLVRKLCNQCKSTHDLTSSEHYCLEKLGKAPLGDEQLYRSVGCQACNYTGYRGRIGVFELLELNDAMSDALRRESAAEFEAEARKSKLYRPLVLSALDFAKQGLTSIEEVLKLADEVVLADNNDDSRAEGDISHDRHHGTSVSANETTESNTLGANIASHVRELDKVDNVEIESILCLVEAVRSLDRNGQ</sequence>
<dbReference type="EMBL" id="CP044399">
    <property type="protein sequence ID" value="QFI39737.1"/>
    <property type="molecule type" value="Genomic_DNA"/>
</dbReference>
<comment type="similarity">
    <text evidence="1">Belongs to the GSP E family.</text>
</comment>
<dbReference type="Gene3D" id="3.40.50.300">
    <property type="entry name" value="P-loop containing nucleotide triphosphate hydrolases"/>
    <property type="match status" value="1"/>
</dbReference>
<feature type="compositionally biased region" description="Basic and acidic residues" evidence="4">
    <location>
        <begin position="575"/>
        <end position="584"/>
    </location>
</feature>
<gene>
    <name evidence="6" type="ORF">FR932_18935</name>
</gene>
<evidence type="ECO:0000313" key="7">
    <source>
        <dbReference type="Proteomes" id="UP000327424"/>
    </source>
</evidence>
<evidence type="ECO:0000256" key="4">
    <source>
        <dbReference type="SAM" id="MobiDB-lite"/>
    </source>
</evidence>
<evidence type="ECO:0000256" key="3">
    <source>
        <dbReference type="ARBA" id="ARBA00022840"/>
    </source>
</evidence>
<dbReference type="SUPFAM" id="SSF52540">
    <property type="entry name" value="P-loop containing nucleoside triphosphate hydrolases"/>
    <property type="match status" value="1"/>
</dbReference>
<dbReference type="RefSeq" id="WP_019440699.1">
    <property type="nucleotide sequence ID" value="NZ_ALOE01000010.1"/>
</dbReference>
<evidence type="ECO:0000259" key="5">
    <source>
        <dbReference type="PROSITE" id="PS00662"/>
    </source>
</evidence>
<feature type="domain" description="Bacterial type II secretion system protein E" evidence="5">
    <location>
        <begin position="383"/>
        <end position="397"/>
    </location>
</feature>
<dbReference type="GO" id="GO:0005886">
    <property type="term" value="C:plasma membrane"/>
    <property type="evidence" value="ECO:0007669"/>
    <property type="project" value="TreeGrafter"/>
</dbReference>
<dbReference type="SUPFAM" id="SSF160246">
    <property type="entry name" value="EspE N-terminal domain-like"/>
    <property type="match status" value="1"/>
</dbReference>
<dbReference type="InterPro" id="IPR007831">
    <property type="entry name" value="T2SS_GspE_N"/>
</dbReference>
<feature type="region of interest" description="Disordered" evidence="4">
    <location>
        <begin position="575"/>
        <end position="601"/>
    </location>
</feature>
<dbReference type="Pfam" id="PF00437">
    <property type="entry name" value="T2SSE"/>
    <property type="match status" value="1"/>
</dbReference>
<dbReference type="InterPro" id="IPR027417">
    <property type="entry name" value="P-loop_NTPase"/>
</dbReference>
<dbReference type="GO" id="GO:0005524">
    <property type="term" value="F:ATP binding"/>
    <property type="evidence" value="ECO:0007669"/>
    <property type="project" value="UniProtKB-KW"/>
</dbReference>
<dbReference type="Proteomes" id="UP000327424">
    <property type="component" value="Chromosome"/>
</dbReference>